<evidence type="ECO:0000256" key="1">
    <source>
        <dbReference type="SAM" id="MobiDB-lite"/>
    </source>
</evidence>
<feature type="region of interest" description="Disordered" evidence="1">
    <location>
        <begin position="88"/>
        <end position="107"/>
    </location>
</feature>
<dbReference type="SUPFAM" id="SSF47413">
    <property type="entry name" value="lambda repressor-like DNA-binding domains"/>
    <property type="match status" value="1"/>
</dbReference>
<organism evidence="3 4">
    <name type="scientific">Streptomyces rubradiris</name>
    <name type="common">Streptomyces achromogenes subsp. rubradiris</name>
    <dbReference type="NCBI Taxonomy" id="285531"/>
    <lineage>
        <taxon>Bacteria</taxon>
        <taxon>Bacillati</taxon>
        <taxon>Actinomycetota</taxon>
        <taxon>Actinomycetes</taxon>
        <taxon>Kitasatosporales</taxon>
        <taxon>Streptomycetaceae</taxon>
        <taxon>Streptomyces</taxon>
    </lineage>
</organism>
<protein>
    <submittedName>
        <fullName evidence="3">Transcriptional regulator</fullName>
    </submittedName>
</protein>
<name>A0ABQ3RDH8_STRRR</name>
<keyword evidence="4" id="KW-1185">Reference proteome</keyword>
<dbReference type="Gene3D" id="1.10.260.40">
    <property type="entry name" value="lambda repressor-like DNA-binding domains"/>
    <property type="match status" value="1"/>
</dbReference>
<dbReference type="InterPro" id="IPR010982">
    <property type="entry name" value="Lambda_DNA-bd_dom_sf"/>
</dbReference>
<reference evidence="4" key="1">
    <citation type="submission" date="2023-07" db="EMBL/GenBank/DDBJ databases">
        <title>Whole genome shotgun sequence of Streptomyces achromogenes subsp. rubradiris NBRC 14000.</title>
        <authorList>
            <person name="Komaki H."/>
            <person name="Tamura T."/>
        </authorList>
    </citation>
    <scope>NUCLEOTIDE SEQUENCE [LARGE SCALE GENOMIC DNA]</scope>
    <source>
        <strain evidence="4">NBRC 14000</strain>
    </source>
</reference>
<dbReference type="Pfam" id="PF13560">
    <property type="entry name" value="HTH_31"/>
    <property type="match status" value="1"/>
</dbReference>
<dbReference type="InterPro" id="IPR041413">
    <property type="entry name" value="MLTR_LBD"/>
</dbReference>
<dbReference type="PROSITE" id="PS50943">
    <property type="entry name" value="HTH_CROC1"/>
    <property type="match status" value="1"/>
</dbReference>
<evidence type="ECO:0000313" key="4">
    <source>
        <dbReference type="Proteomes" id="UP000646738"/>
    </source>
</evidence>
<dbReference type="RefSeq" id="WP_189999945.1">
    <property type="nucleotide sequence ID" value="NZ_BNCB01000042.1"/>
</dbReference>
<dbReference type="Pfam" id="PF17765">
    <property type="entry name" value="MLTR_LBD"/>
    <property type="match status" value="1"/>
</dbReference>
<dbReference type="CDD" id="cd00093">
    <property type="entry name" value="HTH_XRE"/>
    <property type="match status" value="1"/>
</dbReference>
<evidence type="ECO:0000259" key="2">
    <source>
        <dbReference type="PROSITE" id="PS50943"/>
    </source>
</evidence>
<dbReference type="PANTHER" id="PTHR35010">
    <property type="entry name" value="BLL4672 PROTEIN-RELATED"/>
    <property type="match status" value="1"/>
</dbReference>
<evidence type="ECO:0000313" key="3">
    <source>
        <dbReference type="EMBL" id="GHI53915.1"/>
    </source>
</evidence>
<dbReference type="SMART" id="SM00530">
    <property type="entry name" value="HTH_XRE"/>
    <property type="match status" value="1"/>
</dbReference>
<sequence>MDHQAEVRDFLRTRRDRITPEQAGIVGGGRRRLPGLRREEVAMLAGMSSDYYAKMERGNLAGVSPEVLDALARALRLDDAETEHLHDLARAANSTPARRRSRPAPSTIRPSLQRFLDAITGAPAWIVNQRADIIALNPLGRALLTPLLHDPDARNNTARFIFLSTAARTFYPQWEHAADAAAANLRTAAGRNPRDTHLTDLIGELVTRSNAFSSRWSAHDVRLHTTGTKHIHHPDVGDLEFTYEAMNLPDHPGWTMFAYTSAAGSPTEERIRLLGSLASTPSSETQSSVTGNDSNGLQARQ</sequence>
<accession>A0ABQ3RDH8</accession>
<feature type="domain" description="HTH cro/C1-type" evidence="2">
    <location>
        <begin position="31"/>
        <end position="82"/>
    </location>
</feature>
<dbReference type="EMBL" id="BNEA01000015">
    <property type="protein sequence ID" value="GHI53915.1"/>
    <property type="molecule type" value="Genomic_DNA"/>
</dbReference>
<dbReference type="Proteomes" id="UP000646738">
    <property type="component" value="Unassembled WGS sequence"/>
</dbReference>
<feature type="region of interest" description="Disordered" evidence="1">
    <location>
        <begin position="278"/>
        <end position="301"/>
    </location>
</feature>
<gene>
    <name evidence="3" type="ORF">Srubr_37610</name>
</gene>
<dbReference type="PANTHER" id="PTHR35010:SF2">
    <property type="entry name" value="BLL4672 PROTEIN"/>
    <property type="match status" value="1"/>
</dbReference>
<proteinExistence type="predicted"/>
<dbReference type="Gene3D" id="3.30.450.180">
    <property type="match status" value="1"/>
</dbReference>
<dbReference type="InterPro" id="IPR001387">
    <property type="entry name" value="Cro/C1-type_HTH"/>
</dbReference>
<comment type="caution">
    <text evidence="3">The sequence shown here is derived from an EMBL/GenBank/DDBJ whole genome shotgun (WGS) entry which is preliminary data.</text>
</comment>